<name>A0A8S1GMC1_9PELO</name>
<dbReference type="GO" id="GO:0000145">
    <property type="term" value="C:exocyst"/>
    <property type="evidence" value="ECO:0007669"/>
    <property type="project" value="InterPro"/>
</dbReference>
<comment type="caution">
    <text evidence="8">The sequence shown here is derived from an EMBL/GenBank/DDBJ whole genome shotgun (WGS) entry which is preliminary data.</text>
</comment>
<sequence length="615" mass="69512">MPDDGAVNTINKKLSSEAEWLSNFKANVARSRQIGDGVENLVEKFEHRIQSLEKNVLPIHVVNGKLQRKQNNIQKLISTIDATLQFYGRTNTVENAIRNNNPLTDMQSYLGNMECLQQAINFFEAHPNYANQTENMKVTLDIGFTILEKSFRSLLQSNTVEMDAAAFAKFVSENGILSAEQRLAELRAVNNEEPIIKLATWFLKQNRTQFLGHYSEYRGGFMLKTIQSILQNYKSFVNGARVKSTKKSGTRNEKLEKKENEITEVEGCLLICISLLSLLETEEKFLVKAIPDTTRRAQVFRELVSRPLSFVIGLTFRVVQEKDPGITPLLPLLQFLSENQARFHNLATNSSADVNFEQMMRVMQVKCSSYLTEAVVNLNEDSNKFVPPDGNVHPTTATTLNFLSSLTVHRVSVTHQVLAMTAPQGHNPSFLLPKLFARVLSALGSMLKKKCEYYDDPTLATMFLLNNYNYIAKTLADEEDGLLPVISEQNTNILSFYQTEISNCLRQYMQSWSGVINSLQSVNRIGDDKNAARDCMMAFVREFEQVLAQQADYCVSDVKMASEIRSKVKQSVWKGYAPLLDACQKLHAFPQGLKYTESSLQTVIDNLFSSARITH</sequence>
<proteinExistence type="inferred from homology"/>
<dbReference type="Proteomes" id="UP000835052">
    <property type="component" value="Unassembled WGS sequence"/>
</dbReference>
<gene>
    <name evidence="8" type="ORF">CAUJ_LOCUS85</name>
</gene>
<protein>
    <recommendedName>
        <fullName evidence="4 5">Exocyst complex component 7</fullName>
    </recommendedName>
    <alternativeName>
        <fullName evidence="5">Exocyst complex component Exo70</fullName>
    </alternativeName>
</protein>
<dbReference type="GO" id="GO:0005546">
    <property type="term" value="F:phosphatidylinositol-4,5-bisphosphate binding"/>
    <property type="evidence" value="ECO:0007669"/>
    <property type="project" value="InterPro"/>
</dbReference>
<dbReference type="InterPro" id="IPR046364">
    <property type="entry name" value="Exo70_C"/>
</dbReference>
<evidence type="ECO:0000256" key="3">
    <source>
        <dbReference type="ARBA" id="ARBA00022483"/>
    </source>
</evidence>
<dbReference type="InterPro" id="IPR016159">
    <property type="entry name" value="Cullin_repeat-like_dom_sf"/>
</dbReference>
<dbReference type="InterPro" id="IPR048320">
    <property type="entry name" value="COG3_N"/>
</dbReference>
<evidence type="ECO:0000256" key="5">
    <source>
        <dbReference type="RuleBase" id="RU365026"/>
    </source>
</evidence>
<evidence type="ECO:0000259" key="6">
    <source>
        <dbReference type="Pfam" id="PF03081"/>
    </source>
</evidence>
<dbReference type="GO" id="GO:0006887">
    <property type="term" value="P:exocytosis"/>
    <property type="evidence" value="ECO:0007669"/>
    <property type="project" value="UniProtKB-KW"/>
</dbReference>
<dbReference type="PANTHER" id="PTHR12542">
    <property type="entry name" value="EXOCYST COMPLEX PROTEIN EXO70"/>
    <property type="match status" value="1"/>
</dbReference>
<comment type="similarity">
    <text evidence="1 5">Belongs to the EXO70 family.</text>
</comment>
<dbReference type="EMBL" id="CAJGYM010000001">
    <property type="protein sequence ID" value="CAD6184166.1"/>
    <property type="molecule type" value="Genomic_DNA"/>
</dbReference>
<evidence type="ECO:0000313" key="9">
    <source>
        <dbReference type="Proteomes" id="UP000835052"/>
    </source>
</evidence>
<dbReference type="PANTHER" id="PTHR12542:SF41">
    <property type="entry name" value="EXOCYST COMPLEX COMPONENT 7"/>
    <property type="match status" value="1"/>
</dbReference>
<evidence type="ECO:0000256" key="4">
    <source>
        <dbReference type="ARBA" id="ARBA00026169"/>
    </source>
</evidence>
<dbReference type="InterPro" id="IPR004140">
    <property type="entry name" value="Exo70"/>
</dbReference>
<organism evidence="8 9">
    <name type="scientific">Caenorhabditis auriculariae</name>
    <dbReference type="NCBI Taxonomy" id="2777116"/>
    <lineage>
        <taxon>Eukaryota</taxon>
        <taxon>Metazoa</taxon>
        <taxon>Ecdysozoa</taxon>
        <taxon>Nematoda</taxon>
        <taxon>Chromadorea</taxon>
        <taxon>Rhabditida</taxon>
        <taxon>Rhabditina</taxon>
        <taxon>Rhabditomorpha</taxon>
        <taxon>Rhabditoidea</taxon>
        <taxon>Rhabditidae</taxon>
        <taxon>Peloderinae</taxon>
        <taxon>Caenorhabditis</taxon>
    </lineage>
</organism>
<evidence type="ECO:0000256" key="1">
    <source>
        <dbReference type="ARBA" id="ARBA00006756"/>
    </source>
</evidence>
<dbReference type="Pfam" id="PF03081">
    <property type="entry name" value="Exo70_C"/>
    <property type="match status" value="1"/>
</dbReference>
<evidence type="ECO:0000259" key="7">
    <source>
        <dbReference type="Pfam" id="PF04136"/>
    </source>
</evidence>
<dbReference type="SUPFAM" id="SSF74788">
    <property type="entry name" value="Cullin repeat-like"/>
    <property type="match status" value="1"/>
</dbReference>
<accession>A0A8S1GMC1</accession>
<feature type="domain" description="Conserved oligomeric Golgi complex subunit 3 N-terminal" evidence="7">
    <location>
        <begin position="36"/>
        <end position="132"/>
    </location>
</feature>
<reference evidence="8" key="1">
    <citation type="submission" date="2020-10" db="EMBL/GenBank/DDBJ databases">
        <authorList>
            <person name="Kikuchi T."/>
        </authorList>
    </citation>
    <scope>NUCLEOTIDE SEQUENCE</scope>
    <source>
        <strain evidence="8">NKZ352</strain>
    </source>
</reference>
<keyword evidence="5" id="KW-0653">Protein transport</keyword>
<dbReference type="AlphaFoldDB" id="A0A8S1GMC1"/>
<dbReference type="Gene3D" id="1.20.1280.170">
    <property type="entry name" value="Exocyst complex component Exo70"/>
    <property type="match status" value="1"/>
</dbReference>
<dbReference type="GO" id="GO:0015031">
    <property type="term" value="P:protein transport"/>
    <property type="evidence" value="ECO:0007669"/>
    <property type="project" value="UniProtKB-KW"/>
</dbReference>
<comment type="function">
    <text evidence="5">Component of the exocyst complex involved in the docking of exocytic vesicles with fusion sites on the plasma membrane.</text>
</comment>
<keyword evidence="2 5" id="KW-0813">Transport</keyword>
<keyword evidence="3 5" id="KW-0268">Exocytosis</keyword>
<evidence type="ECO:0000313" key="8">
    <source>
        <dbReference type="EMBL" id="CAD6184166.1"/>
    </source>
</evidence>
<feature type="domain" description="Exocyst complex subunit Exo70 C-terminal" evidence="6">
    <location>
        <begin position="273"/>
        <end position="605"/>
    </location>
</feature>
<keyword evidence="9" id="KW-1185">Reference proteome</keyword>
<evidence type="ECO:0000256" key="2">
    <source>
        <dbReference type="ARBA" id="ARBA00022448"/>
    </source>
</evidence>
<dbReference type="OrthoDB" id="1922221at2759"/>
<dbReference type="Pfam" id="PF04136">
    <property type="entry name" value="COG3_N"/>
    <property type="match status" value="1"/>
</dbReference>